<keyword evidence="1" id="KW-0812">Transmembrane</keyword>
<dbReference type="RefSeq" id="WP_007059780.1">
    <property type="nucleotide sequence ID" value="NZ_ACVI01000010.1"/>
</dbReference>
<name>C6PQ35_9CLOT</name>
<evidence type="ECO:0000313" key="2">
    <source>
        <dbReference type="EMBL" id="EET88640.1"/>
    </source>
</evidence>
<evidence type="ECO:0008006" key="4">
    <source>
        <dbReference type="Google" id="ProtNLM"/>
    </source>
</evidence>
<gene>
    <name evidence="2" type="ORF">CcarbDRAFT_0895</name>
</gene>
<dbReference type="eggNOG" id="COG2205">
    <property type="taxonomic scope" value="Bacteria"/>
</dbReference>
<evidence type="ECO:0000313" key="3">
    <source>
        <dbReference type="Proteomes" id="UP000004198"/>
    </source>
</evidence>
<feature type="transmembrane region" description="Helical" evidence="1">
    <location>
        <begin position="7"/>
        <end position="30"/>
    </location>
</feature>
<reference evidence="2 3" key="1">
    <citation type="submission" date="2009-06" db="EMBL/GenBank/DDBJ databases">
        <title>The draft genome of Clostridium carboxidivorans P7.</title>
        <authorList>
            <consortium name="US DOE Joint Genome Institute (JGI-PGF)"/>
            <person name="Lucas S."/>
            <person name="Copeland A."/>
            <person name="Lapidus A."/>
            <person name="Glavina del Rio T."/>
            <person name="Tice H."/>
            <person name="Bruce D."/>
            <person name="Goodwin L."/>
            <person name="Pitluck S."/>
            <person name="Larimer F."/>
            <person name="Land M.L."/>
            <person name="Hauser L."/>
            <person name="Hemme C.L."/>
        </authorList>
    </citation>
    <scope>NUCLEOTIDE SEQUENCE [LARGE SCALE GENOMIC DNA]</scope>
    <source>
        <strain evidence="2 3">P7</strain>
    </source>
</reference>
<proteinExistence type="predicted"/>
<evidence type="ECO:0000256" key="1">
    <source>
        <dbReference type="SAM" id="Phobius"/>
    </source>
</evidence>
<dbReference type="Proteomes" id="UP000004198">
    <property type="component" value="Unassembled WGS sequence"/>
</dbReference>
<accession>C6PQ35</accession>
<keyword evidence="1" id="KW-1133">Transmembrane helix</keyword>
<keyword evidence="3" id="KW-1185">Reference proteome</keyword>
<protein>
    <recommendedName>
        <fullName evidence="4">Two-component sensor histidine kinase</fullName>
    </recommendedName>
</protein>
<dbReference type="EMBL" id="ACVI01000010">
    <property type="protein sequence ID" value="EET88640.1"/>
    <property type="molecule type" value="Genomic_DNA"/>
</dbReference>
<comment type="caution">
    <text evidence="2">The sequence shown here is derived from an EMBL/GenBank/DDBJ whole genome shotgun (WGS) entry which is preliminary data.</text>
</comment>
<organism evidence="2 3">
    <name type="scientific">Clostridium carboxidivorans P7</name>
    <dbReference type="NCBI Taxonomy" id="536227"/>
    <lineage>
        <taxon>Bacteria</taxon>
        <taxon>Bacillati</taxon>
        <taxon>Bacillota</taxon>
        <taxon>Clostridia</taxon>
        <taxon>Eubacteriales</taxon>
        <taxon>Clostridiaceae</taxon>
        <taxon>Clostridium</taxon>
    </lineage>
</organism>
<dbReference type="AlphaFoldDB" id="C6PQ35"/>
<sequence>MGIKFKLISFTASLLLIVILFLNFFVLSGIKEYQEKGTQAILFKQKDMFEEYFSERMRLNKNDDYSNSLARGSIFNKTWLRTIPANIYNTKGELLSGFKTDAKLNENDKKKIMIDYANKDKVSFKEIKDVIYFYSPIKYNGNTVAILELEYSNKENNLFYNNIKNYFMA</sequence>
<keyword evidence="1" id="KW-0472">Membrane</keyword>